<keyword evidence="2" id="KW-1185">Reference proteome</keyword>
<dbReference type="EMBL" id="CALNXK010000184">
    <property type="protein sequence ID" value="CAH3173708.1"/>
    <property type="molecule type" value="Genomic_DNA"/>
</dbReference>
<organism evidence="1 2">
    <name type="scientific">Porites lobata</name>
    <dbReference type="NCBI Taxonomy" id="104759"/>
    <lineage>
        <taxon>Eukaryota</taxon>
        <taxon>Metazoa</taxon>
        <taxon>Cnidaria</taxon>
        <taxon>Anthozoa</taxon>
        <taxon>Hexacorallia</taxon>
        <taxon>Scleractinia</taxon>
        <taxon>Fungiina</taxon>
        <taxon>Poritidae</taxon>
        <taxon>Porites</taxon>
    </lineage>
</organism>
<accession>A0ABN8R2Z0</accession>
<sequence>MYTSPVAHQCLQDHQRVSSTMNVKISLLFFVAVAVYAKAELEQQYHPQAVLHYLEMEDKKMAEKVRSIVKLPEEDFARPSFRPSGFPTGIPPKVKVCIIAAVICHKRAGDNACAHLKCIKRTGLCLKAAGVGIKDLPANVRKCLPIIPCCLLGSKSCEEKLCCFVRFGECAKKLGDQKG</sequence>
<name>A0ABN8R2Z0_9CNID</name>
<proteinExistence type="predicted"/>
<evidence type="ECO:0000313" key="2">
    <source>
        <dbReference type="Proteomes" id="UP001159405"/>
    </source>
</evidence>
<evidence type="ECO:0000313" key="1">
    <source>
        <dbReference type="EMBL" id="CAH3173708.1"/>
    </source>
</evidence>
<protein>
    <submittedName>
        <fullName evidence="1">Uncharacterized protein</fullName>
    </submittedName>
</protein>
<reference evidence="1 2" key="1">
    <citation type="submission" date="2022-05" db="EMBL/GenBank/DDBJ databases">
        <authorList>
            <consortium name="Genoscope - CEA"/>
            <person name="William W."/>
        </authorList>
    </citation>
    <scope>NUCLEOTIDE SEQUENCE [LARGE SCALE GENOMIC DNA]</scope>
</reference>
<dbReference type="Proteomes" id="UP001159405">
    <property type="component" value="Unassembled WGS sequence"/>
</dbReference>
<gene>
    <name evidence="1" type="ORF">PLOB_00014380</name>
</gene>
<comment type="caution">
    <text evidence="1">The sequence shown here is derived from an EMBL/GenBank/DDBJ whole genome shotgun (WGS) entry which is preliminary data.</text>
</comment>